<sequence>MSVPMPPFAPEPQSQYAHGTPYSSWRRRVAAYLVDFLVLLALYGVPLAASWVAIYAVTDDDATAESWSAIALYALIPIVTLPYYALTMRRGGARNGQTWGKQALGIRVVRQTGEPVTGGFALLREMLVKNLLLGICGIVQLIDFLWPMWDDYRQSLHDKIVSTFVVRA</sequence>
<evidence type="ECO:0000256" key="5">
    <source>
        <dbReference type="ARBA" id="ARBA00023136"/>
    </source>
</evidence>
<dbReference type="Proteomes" id="UP000278962">
    <property type="component" value="Unassembled WGS sequence"/>
</dbReference>
<dbReference type="PANTHER" id="PTHR36115:SF4">
    <property type="entry name" value="MEMBRANE PROTEIN"/>
    <property type="match status" value="1"/>
</dbReference>
<dbReference type="GO" id="GO:0005886">
    <property type="term" value="C:plasma membrane"/>
    <property type="evidence" value="ECO:0007669"/>
    <property type="project" value="UniProtKB-SubCell"/>
</dbReference>
<evidence type="ECO:0000313" key="9">
    <source>
        <dbReference type="Proteomes" id="UP000278962"/>
    </source>
</evidence>
<evidence type="ECO:0000313" key="8">
    <source>
        <dbReference type="EMBL" id="RKQ91076.1"/>
    </source>
</evidence>
<dbReference type="InterPro" id="IPR051791">
    <property type="entry name" value="Pra-immunoreactive"/>
</dbReference>
<dbReference type="AlphaFoldDB" id="A0A660L9L4"/>
<evidence type="ECO:0000256" key="3">
    <source>
        <dbReference type="ARBA" id="ARBA00022692"/>
    </source>
</evidence>
<dbReference type="OrthoDB" id="9793824at2"/>
<proteinExistence type="predicted"/>
<name>A0A660L9L4_9ACTN</name>
<keyword evidence="3 6" id="KW-0812">Transmembrane</keyword>
<feature type="transmembrane region" description="Helical" evidence="6">
    <location>
        <begin position="66"/>
        <end position="86"/>
    </location>
</feature>
<protein>
    <submittedName>
        <fullName evidence="8">Putative RDD family membrane protein YckC</fullName>
    </submittedName>
</protein>
<keyword evidence="9" id="KW-1185">Reference proteome</keyword>
<evidence type="ECO:0000256" key="6">
    <source>
        <dbReference type="SAM" id="Phobius"/>
    </source>
</evidence>
<comment type="caution">
    <text evidence="8">The sequence shown here is derived from an EMBL/GenBank/DDBJ whole genome shotgun (WGS) entry which is preliminary data.</text>
</comment>
<dbReference type="Pfam" id="PF06271">
    <property type="entry name" value="RDD"/>
    <property type="match status" value="1"/>
</dbReference>
<evidence type="ECO:0000256" key="1">
    <source>
        <dbReference type="ARBA" id="ARBA00004651"/>
    </source>
</evidence>
<evidence type="ECO:0000259" key="7">
    <source>
        <dbReference type="Pfam" id="PF06271"/>
    </source>
</evidence>
<feature type="transmembrane region" description="Helical" evidence="6">
    <location>
        <begin position="131"/>
        <end position="149"/>
    </location>
</feature>
<feature type="transmembrane region" description="Helical" evidence="6">
    <location>
        <begin position="29"/>
        <end position="54"/>
    </location>
</feature>
<dbReference type="PANTHER" id="PTHR36115">
    <property type="entry name" value="PROLINE-RICH ANTIGEN HOMOLOG-RELATED"/>
    <property type="match status" value="1"/>
</dbReference>
<feature type="domain" description="RDD" evidence="7">
    <location>
        <begin position="22"/>
        <end position="160"/>
    </location>
</feature>
<gene>
    <name evidence="8" type="ORF">C8N24_0892</name>
</gene>
<keyword evidence="5 6" id="KW-0472">Membrane</keyword>
<reference evidence="8 9" key="1">
    <citation type="submission" date="2018-10" db="EMBL/GenBank/DDBJ databases">
        <title>Genomic Encyclopedia of Archaeal and Bacterial Type Strains, Phase II (KMG-II): from individual species to whole genera.</title>
        <authorList>
            <person name="Goeker M."/>
        </authorList>
    </citation>
    <scope>NUCLEOTIDE SEQUENCE [LARGE SCALE GENOMIC DNA]</scope>
    <source>
        <strain evidence="8 9">DSM 14954</strain>
    </source>
</reference>
<dbReference type="EMBL" id="RBIL01000001">
    <property type="protein sequence ID" value="RKQ91076.1"/>
    <property type="molecule type" value="Genomic_DNA"/>
</dbReference>
<organism evidence="8 9">
    <name type="scientific">Solirubrobacter pauli</name>
    <dbReference type="NCBI Taxonomy" id="166793"/>
    <lineage>
        <taxon>Bacteria</taxon>
        <taxon>Bacillati</taxon>
        <taxon>Actinomycetota</taxon>
        <taxon>Thermoleophilia</taxon>
        <taxon>Solirubrobacterales</taxon>
        <taxon>Solirubrobacteraceae</taxon>
        <taxon>Solirubrobacter</taxon>
    </lineage>
</organism>
<keyword evidence="2" id="KW-1003">Cell membrane</keyword>
<evidence type="ECO:0000256" key="2">
    <source>
        <dbReference type="ARBA" id="ARBA00022475"/>
    </source>
</evidence>
<keyword evidence="4 6" id="KW-1133">Transmembrane helix</keyword>
<accession>A0A660L9L4</accession>
<comment type="subcellular location">
    <subcellularLocation>
        <location evidence="1">Cell membrane</location>
        <topology evidence="1">Multi-pass membrane protein</topology>
    </subcellularLocation>
</comment>
<dbReference type="InterPro" id="IPR010432">
    <property type="entry name" value="RDD"/>
</dbReference>
<evidence type="ECO:0000256" key="4">
    <source>
        <dbReference type="ARBA" id="ARBA00022989"/>
    </source>
</evidence>